<dbReference type="Proteomes" id="UP000317894">
    <property type="component" value="Unassembled WGS sequence"/>
</dbReference>
<dbReference type="InterPro" id="IPR006075">
    <property type="entry name" value="Asn/Gln-tRNA_Trfase_suB/E_cat"/>
</dbReference>
<dbReference type="FunFam" id="1.10.10.410:FF:000001">
    <property type="entry name" value="Aspartyl/glutamyl-tRNA(Asn/Gln) amidotransferase subunit B"/>
    <property type="match status" value="1"/>
</dbReference>
<evidence type="ECO:0000256" key="10">
    <source>
        <dbReference type="ARBA" id="ARBA00047913"/>
    </source>
</evidence>
<evidence type="ECO:0000256" key="7">
    <source>
        <dbReference type="ARBA" id="ARBA00022917"/>
    </source>
</evidence>
<feature type="domain" description="Asn/Gln amidotransferase" evidence="12">
    <location>
        <begin position="338"/>
        <end position="485"/>
    </location>
</feature>
<dbReference type="Gene3D" id="1.10.10.410">
    <property type="match status" value="1"/>
</dbReference>
<dbReference type="Pfam" id="PF02637">
    <property type="entry name" value="GatB_Yqey"/>
    <property type="match status" value="1"/>
</dbReference>
<dbReference type="SMART" id="SM00845">
    <property type="entry name" value="GatB_Yqey"/>
    <property type="match status" value="1"/>
</dbReference>
<keyword evidence="7 11" id="KW-0648">Protein biosynthesis</keyword>
<evidence type="ECO:0000256" key="5">
    <source>
        <dbReference type="ARBA" id="ARBA00022741"/>
    </source>
</evidence>
<keyword evidence="5 11" id="KW-0547">Nucleotide-binding</keyword>
<dbReference type="FunFam" id="1.10.150.380:FF:000001">
    <property type="entry name" value="Aspartyl/glutamyl-tRNA(Asn/Gln) amidotransferase subunit B"/>
    <property type="match status" value="1"/>
</dbReference>
<comment type="function">
    <text evidence="8 11">Allows the formation of correctly charged Asn-tRNA(Asn) or Gln-tRNA(Gln) through the transamidation of misacylated Asp-tRNA(Asn) or Glu-tRNA(Gln) in organisms which lack either or both of asparaginyl-tRNA or glutaminyl-tRNA synthetases. The reaction takes place in the presence of glutamine and ATP through an activated phospho-Asp-tRNA(Asn) or phospho-Glu-tRNA(Gln).</text>
</comment>
<dbReference type="NCBIfam" id="NF004015">
    <property type="entry name" value="PRK05477.1-5"/>
    <property type="match status" value="1"/>
</dbReference>
<dbReference type="RefSeq" id="WP_143554981.1">
    <property type="nucleotide sequence ID" value="NZ_VJWA01000001.1"/>
</dbReference>
<evidence type="ECO:0000256" key="9">
    <source>
        <dbReference type="ARBA" id="ARBA00047380"/>
    </source>
</evidence>
<comment type="caution">
    <text evidence="13">The sequence shown here is derived from an EMBL/GenBank/DDBJ whole genome shotgun (WGS) entry which is preliminary data.</text>
</comment>
<dbReference type="InterPro" id="IPR017958">
    <property type="entry name" value="Gln-tRNA_amidoTrfase_suB_CS"/>
</dbReference>
<comment type="similarity">
    <text evidence="1 11">Belongs to the GatB/GatE family. GatB subfamily.</text>
</comment>
<dbReference type="InterPro" id="IPR018027">
    <property type="entry name" value="Asn/Gln_amidotransferase"/>
</dbReference>
<comment type="catalytic activity">
    <reaction evidence="10 11">
        <text>L-glutamyl-tRNA(Gln) + L-glutamine + ATP + H2O = L-glutaminyl-tRNA(Gln) + L-glutamate + ADP + phosphate + H(+)</text>
        <dbReference type="Rhea" id="RHEA:17521"/>
        <dbReference type="Rhea" id="RHEA-COMP:9681"/>
        <dbReference type="Rhea" id="RHEA-COMP:9684"/>
        <dbReference type="ChEBI" id="CHEBI:15377"/>
        <dbReference type="ChEBI" id="CHEBI:15378"/>
        <dbReference type="ChEBI" id="CHEBI:29985"/>
        <dbReference type="ChEBI" id="CHEBI:30616"/>
        <dbReference type="ChEBI" id="CHEBI:43474"/>
        <dbReference type="ChEBI" id="CHEBI:58359"/>
        <dbReference type="ChEBI" id="CHEBI:78520"/>
        <dbReference type="ChEBI" id="CHEBI:78521"/>
        <dbReference type="ChEBI" id="CHEBI:456216"/>
    </reaction>
</comment>
<evidence type="ECO:0000256" key="8">
    <source>
        <dbReference type="ARBA" id="ARBA00024799"/>
    </source>
</evidence>
<dbReference type="SUPFAM" id="SSF55931">
    <property type="entry name" value="Glutamine synthetase/guanido kinase"/>
    <property type="match status" value="1"/>
</dbReference>
<evidence type="ECO:0000256" key="11">
    <source>
        <dbReference type="HAMAP-Rule" id="MF_00121"/>
    </source>
</evidence>
<dbReference type="GO" id="GO:0050566">
    <property type="term" value="F:asparaginyl-tRNA synthase (glutamine-hydrolyzing) activity"/>
    <property type="evidence" value="ECO:0007669"/>
    <property type="project" value="RHEA"/>
</dbReference>
<dbReference type="EC" id="6.3.5.-" evidence="11"/>
<dbReference type="NCBIfam" id="TIGR00133">
    <property type="entry name" value="gatB"/>
    <property type="match status" value="1"/>
</dbReference>
<evidence type="ECO:0000256" key="6">
    <source>
        <dbReference type="ARBA" id="ARBA00022840"/>
    </source>
</evidence>
<protein>
    <recommendedName>
        <fullName evidence="3 11">Aspartyl/glutamyl-tRNA(Asn/Gln) amidotransferase subunit B</fullName>
        <shortName evidence="11">Asp/Glu-ADT subunit B</shortName>
        <ecNumber evidence="11">6.3.5.-</ecNumber>
    </recommendedName>
</protein>
<organism evidence="13 14">
    <name type="scientific">Glacieibacterium frigidum</name>
    <dbReference type="NCBI Taxonomy" id="2593303"/>
    <lineage>
        <taxon>Bacteria</taxon>
        <taxon>Pseudomonadati</taxon>
        <taxon>Pseudomonadota</taxon>
        <taxon>Alphaproteobacteria</taxon>
        <taxon>Sphingomonadales</taxon>
        <taxon>Sphingosinicellaceae</taxon>
        <taxon>Glacieibacterium</taxon>
    </lineage>
</organism>
<dbReference type="GO" id="GO:0016740">
    <property type="term" value="F:transferase activity"/>
    <property type="evidence" value="ECO:0007669"/>
    <property type="project" value="UniProtKB-KW"/>
</dbReference>
<dbReference type="EMBL" id="VJWA01000001">
    <property type="protein sequence ID" value="TRW17436.1"/>
    <property type="molecule type" value="Genomic_DNA"/>
</dbReference>
<gene>
    <name evidence="11 13" type="primary">gatB</name>
    <name evidence="13" type="ORF">FMM06_04535</name>
</gene>
<dbReference type="AlphaFoldDB" id="A0A552UGU6"/>
<keyword evidence="13" id="KW-0808">Transferase</keyword>
<dbReference type="GO" id="GO:0050567">
    <property type="term" value="F:glutaminyl-tRNA synthase (glutamine-hydrolyzing) activity"/>
    <property type="evidence" value="ECO:0007669"/>
    <property type="project" value="UniProtKB-UniRule"/>
</dbReference>
<dbReference type="InterPro" id="IPR023168">
    <property type="entry name" value="GatB_Yqey_C_2"/>
</dbReference>
<dbReference type="NCBIfam" id="NF004014">
    <property type="entry name" value="PRK05477.1-4"/>
    <property type="match status" value="1"/>
</dbReference>
<evidence type="ECO:0000256" key="2">
    <source>
        <dbReference type="ARBA" id="ARBA00011123"/>
    </source>
</evidence>
<evidence type="ECO:0000256" key="3">
    <source>
        <dbReference type="ARBA" id="ARBA00016923"/>
    </source>
</evidence>
<keyword evidence="14" id="KW-1185">Reference proteome</keyword>
<dbReference type="InterPro" id="IPR042114">
    <property type="entry name" value="GatB_C_1"/>
</dbReference>
<comment type="subunit">
    <text evidence="2 11">Heterotrimer of A, B and C subunits.</text>
</comment>
<dbReference type="Gene3D" id="1.10.150.380">
    <property type="entry name" value="GatB domain, N-terminal subdomain"/>
    <property type="match status" value="1"/>
</dbReference>
<name>A0A552UGU6_9SPHN</name>
<dbReference type="InterPro" id="IPR003789">
    <property type="entry name" value="Asn/Gln_tRNA_amidoTrase-B-like"/>
</dbReference>
<accession>A0A552UGU6</accession>
<keyword evidence="6 11" id="KW-0067">ATP-binding</keyword>
<evidence type="ECO:0000313" key="13">
    <source>
        <dbReference type="EMBL" id="TRW17436.1"/>
    </source>
</evidence>
<dbReference type="GO" id="GO:0006412">
    <property type="term" value="P:translation"/>
    <property type="evidence" value="ECO:0007669"/>
    <property type="project" value="UniProtKB-UniRule"/>
</dbReference>
<dbReference type="InterPro" id="IPR004413">
    <property type="entry name" value="GatB"/>
</dbReference>
<dbReference type="HAMAP" id="MF_00121">
    <property type="entry name" value="GatB"/>
    <property type="match status" value="1"/>
</dbReference>
<dbReference type="InterPro" id="IPR017959">
    <property type="entry name" value="Asn/Gln-tRNA_amidoTrfase_suB/E"/>
</dbReference>
<sequence length="486" mass="52074">MTATYTVAGKTGPWEIVVGLEVHAQVISASKLFSGAAATYGGAPNTHVSLVDAAMPGMLPVLNGECVRQAVRTGMALGAQINRWSRFDRKNYFYADLPQGYQISQLYHPIVGEGALTVEPEGEEPKTIGIERIHLEQDAGKSVHDQSPTLSYVDLNRSGVALMEIVSKPDMRSPAQAGAYVRSLREVLRYVGSCDGNMDEGSMRADVNVSVRRPGEPFGTRTETKNVNSVRFIMAAVEFEAKRQVEVLEGGGTIVQETRLFDPDKGTTRSMRSKEDAHDYRYFPDPDLLPVELTDAFLSECEASLPELPAAKRTRFETVLGISAYNAAVLTADKDTADWFEALLATGVEAKRAANWVTGDLFGALNRLDKDIATSPVTPAAAGELLALSADGTLSGPLAKQVFEIMLETGEAPGAIVEARGLRQVSDTGAIDDAIQAILAANADKVAQYKAGKEALFGFFVGQTMKAMAGKASPAVVNERLKAALA</sequence>
<dbReference type="PROSITE" id="PS01234">
    <property type="entry name" value="GATB"/>
    <property type="match status" value="1"/>
</dbReference>
<comment type="catalytic activity">
    <reaction evidence="9 11">
        <text>L-aspartyl-tRNA(Asn) + L-glutamine + ATP + H2O = L-asparaginyl-tRNA(Asn) + L-glutamate + ADP + phosphate + 2 H(+)</text>
        <dbReference type="Rhea" id="RHEA:14513"/>
        <dbReference type="Rhea" id="RHEA-COMP:9674"/>
        <dbReference type="Rhea" id="RHEA-COMP:9677"/>
        <dbReference type="ChEBI" id="CHEBI:15377"/>
        <dbReference type="ChEBI" id="CHEBI:15378"/>
        <dbReference type="ChEBI" id="CHEBI:29985"/>
        <dbReference type="ChEBI" id="CHEBI:30616"/>
        <dbReference type="ChEBI" id="CHEBI:43474"/>
        <dbReference type="ChEBI" id="CHEBI:58359"/>
        <dbReference type="ChEBI" id="CHEBI:78515"/>
        <dbReference type="ChEBI" id="CHEBI:78516"/>
        <dbReference type="ChEBI" id="CHEBI:456216"/>
    </reaction>
</comment>
<evidence type="ECO:0000259" key="12">
    <source>
        <dbReference type="SMART" id="SM00845"/>
    </source>
</evidence>
<proteinExistence type="inferred from homology"/>
<dbReference type="GO" id="GO:0005524">
    <property type="term" value="F:ATP binding"/>
    <property type="evidence" value="ECO:0007669"/>
    <property type="project" value="UniProtKB-KW"/>
</dbReference>
<dbReference type="PANTHER" id="PTHR11659:SF0">
    <property type="entry name" value="GLUTAMYL-TRNA(GLN) AMIDOTRANSFERASE SUBUNIT B, MITOCHONDRIAL"/>
    <property type="match status" value="1"/>
</dbReference>
<evidence type="ECO:0000313" key="14">
    <source>
        <dbReference type="Proteomes" id="UP000317894"/>
    </source>
</evidence>
<dbReference type="Pfam" id="PF02934">
    <property type="entry name" value="GatB_N"/>
    <property type="match status" value="1"/>
</dbReference>
<evidence type="ECO:0000256" key="4">
    <source>
        <dbReference type="ARBA" id="ARBA00022598"/>
    </source>
</evidence>
<evidence type="ECO:0000256" key="1">
    <source>
        <dbReference type="ARBA" id="ARBA00005306"/>
    </source>
</evidence>
<dbReference type="OrthoDB" id="9804078at2"/>
<dbReference type="SUPFAM" id="SSF89095">
    <property type="entry name" value="GatB/YqeY motif"/>
    <property type="match status" value="1"/>
</dbReference>
<dbReference type="GO" id="GO:0070681">
    <property type="term" value="P:glutaminyl-tRNAGln biosynthesis via transamidation"/>
    <property type="evidence" value="ECO:0007669"/>
    <property type="project" value="TreeGrafter"/>
</dbReference>
<dbReference type="InterPro" id="IPR014746">
    <property type="entry name" value="Gln_synth/guanido_kin_cat_dom"/>
</dbReference>
<keyword evidence="4 11" id="KW-0436">Ligase</keyword>
<reference evidence="13 14" key="1">
    <citation type="submission" date="2019-07" db="EMBL/GenBank/DDBJ databases">
        <title>Novel species isolated from glacier.</title>
        <authorList>
            <person name="Liu Q."/>
            <person name="Xin Y.-H."/>
        </authorList>
    </citation>
    <scope>NUCLEOTIDE SEQUENCE [LARGE SCALE GENOMIC DNA]</scope>
    <source>
        <strain evidence="13 14">LB1R16</strain>
    </source>
</reference>
<dbReference type="PANTHER" id="PTHR11659">
    <property type="entry name" value="GLUTAMYL-TRNA GLN AMIDOTRANSFERASE SUBUNIT B MITOCHONDRIAL AND PROKARYOTIC PET112-RELATED"/>
    <property type="match status" value="1"/>
</dbReference>
<dbReference type="NCBIfam" id="NF004012">
    <property type="entry name" value="PRK05477.1-2"/>
    <property type="match status" value="1"/>
</dbReference>